<dbReference type="VEuPathDB" id="AmoebaDB:NfTy_036670"/>
<comment type="caution">
    <text evidence="3">The sequence shown here is derived from an EMBL/GenBank/DDBJ whole genome shotgun (WGS) entry which is preliminary data.</text>
</comment>
<feature type="region of interest" description="Disordered" evidence="1">
    <location>
        <begin position="192"/>
        <end position="250"/>
    </location>
</feature>
<dbReference type="InterPro" id="IPR021569">
    <property type="entry name" value="TUG-UBL1"/>
</dbReference>
<name>A0A6A5C1E5_NAEFO</name>
<keyword evidence="4" id="KW-1185">Reference proteome</keyword>
<dbReference type="GO" id="GO:0012506">
    <property type="term" value="C:vesicle membrane"/>
    <property type="evidence" value="ECO:0007669"/>
    <property type="project" value="TreeGrafter"/>
</dbReference>
<dbReference type="Proteomes" id="UP000444721">
    <property type="component" value="Unassembled WGS sequence"/>
</dbReference>
<dbReference type="GeneID" id="68120499"/>
<dbReference type="PANTHER" id="PTHR46467">
    <property type="entry name" value="TETHER CONTAINING UBX DOMAIN FOR GLUT4"/>
    <property type="match status" value="1"/>
</dbReference>
<dbReference type="CDD" id="cd16105">
    <property type="entry name" value="Ubl_ASPSCR1_like"/>
    <property type="match status" value="1"/>
</dbReference>
<dbReference type="RefSeq" id="XP_044565514.1">
    <property type="nucleotide sequence ID" value="XM_044703897.1"/>
</dbReference>
<dbReference type="PANTHER" id="PTHR46467:SF1">
    <property type="entry name" value="TETHER CONTAINING UBX DOMAIN FOR GLUT4"/>
    <property type="match status" value="1"/>
</dbReference>
<dbReference type="InterPro" id="IPR029071">
    <property type="entry name" value="Ubiquitin-like_domsf"/>
</dbReference>
<evidence type="ECO:0000256" key="1">
    <source>
        <dbReference type="SAM" id="MobiDB-lite"/>
    </source>
</evidence>
<dbReference type="PROSITE" id="PS50033">
    <property type="entry name" value="UBX"/>
    <property type="match status" value="1"/>
</dbReference>
<dbReference type="GO" id="GO:0005737">
    <property type="term" value="C:cytoplasm"/>
    <property type="evidence" value="ECO:0007669"/>
    <property type="project" value="TreeGrafter"/>
</dbReference>
<evidence type="ECO:0000259" key="2">
    <source>
        <dbReference type="PROSITE" id="PS50033"/>
    </source>
</evidence>
<evidence type="ECO:0000313" key="3">
    <source>
        <dbReference type="EMBL" id="KAF0980801.1"/>
    </source>
</evidence>
<evidence type="ECO:0000313" key="4">
    <source>
        <dbReference type="Proteomes" id="UP000444721"/>
    </source>
</evidence>
<dbReference type="InterPro" id="IPR059238">
    <property type="entry name" value="UBX1_UBXN9"/>
</dbReference>
<feature type="domain" description="UBX" evidence="2">
    <location>
        <begin position="323"/>
        <end position="399"/>
    </location>
</feature>
<dbReference type="OrthoDB" id="440781at2759"/>
<reference evidence="3 4" key="1">
    <citation type="journal article" date="2019" name="Sci. Rep.">
        <title>Nanopore sequencing improves the draft genome of the human pathogenic amoeba Naegleria fowleri.</title>
        <authorList>
            <person name="Liechti N."/>
            <person name="Schurch N."/>
            <person name="Bruggmann R."/>
            <person name="Wittwer M."/>
        </authorList>
    </citation>
    <scope>NUCLEOTIDE SEQUENCE [LARGE SCALE GENOMIC DNA]</scope>
    <source>
        <strain evidence="3 4">ATCC 30894</strain>
    </source>
</reference>
<dbReference type="SUPFAM" id="SSF54236">
    <property type="entry name" value="Ubiquitin-like"/>
    <property type="match status" value="2"/>
</dbReference>
<protein>
    <recommendedName>
        <fullName evidence="2">UBX domain-containing protein</fullName>
    </recommendedName>
</protein>
<proteinExistence type="predicted"/>
<dbReference type="EMBL" id="VFQX01000017">
    <property type="protein sequence ID" value="KAF0980801.1"/>
    <property type="molecule type" value="Genomic_DNA"/>
</dbReference>
<organism evidence="3 4">
    <name type="scientific">Naegleria fowleri</name>
    <name type="common">Brain eating amoeba</name>
    <dbReference type="NCBI Taxonomy" id="5763"/>
    <lineage>
        <taxon>Eukaryota</taxon>
        <taxon>Discoba</taxon>
        <taxon>Heterolobosea</taxon>
        <taxon>Tetramitia</taxon>
        <taxon>Eutetramitia</taxon>
        <taxon>Vahlkampfiidae</taxon>
        <taxon>Naegleria</taxon>
    </lineage>
</organism>
<dbReference type="CDD" id="cd16118">
    <property type="entry name" value="UBX2_UBXN9"/>
    <property type="match status" value="1"/>
</dbReference>
<gene>
    <name evidence="3" type="ORF">FDP41_013284</name>
</gene>
<accession>A0A6A5C1E5</accession>
<dbReference type="Pfam" id="PF00789">
    <property type="entry name" value="UBX"/>
    <property type="match status" value="1"/>
</dbReference>
<dbReference type="VEuPathDB" id="AmoebaDB:FDP41_013284"/>
<dbReference type="Gene3D" id="3.10.20.90">
    <property type="entry name" value="Phosphatidylinositol 3-kinase Catalytic Subunit, Chain A, domain 1"/>
    <property type="match status" value="2"/>
</dbReference>
<dbReference type="Pfam" id="PF11470">
    <property type="entry name" value="TUG-UBL1"/>
    <property type="match status" value="1"/>
</dbReference>
<dbReference type="OMA" id="FPDRTHI"/>
<feature type="region of interest" description="Disordered" evidence="1">
    <location>
        <begin position="432"/>
        <end position="471"/>
    </location>
</feature>
<sequence>MSSVIIAGLGMRSIIKIEGPNTSLQTILKDFCEKNKISPENYGLMHNKKNLDLSLSFRLSGVSNNATIEIVKKASSSQVKAAATLGLQLPDGQRLKAVFPIDISLWIALKRWEKKEENINLTQVEDEKTKKYCIPSLTYMNQQFKTLEELKNTKLSDLGLRDNSSALLRLSFLPTDKTIEDLKEEIQESDDYVPKKKVKKTDTEQSSSTSETQSASASTSEDVQMTDESPSVQANKIEMSPTISDTMQDDEDIKLENTVAKDIRLFKKGDTSFDIDFSNVEEKDFEVTENDVQSMISSLRKVQEGGPLMTKQLREKENQKHERIYTSTIIRVRFPDGYLVQGTFSPNHTIKDVRDFVIQTLDNPETPIVLYIAPPIQRFDDLTKTLKESRLIPAAIINVGLDRKNPKSASFEAPKLKSDLLAKVTDLELVSVPKNENIQKPTQSSSSSSQKSSEKSKAKMTSLLSHLTKRK</sequence>
<feature type="compositionally biased region" description="Low complexity" evidence="1">
    <location>
        <begin position="204"/>
        <end position="222"/>
    </location>
</feature>
<dbReference type="AlphaFoldDB" id="A0A6A5C1E5"/>
<dbReference type="GO" id="GO:0005634">
    <property type="term" value="C:nucleus"/>
    <property type="evidence" value="ECO:0007669"/>
    <property type="project" value="TreeGrafter"/>
</dbReference>
<dbReference type="GO" id="GO:0006886">
    <property type="term" value="P:intracellular protein transport"/>
    <property type="evidence" value="ECO:0007669"/>
    <property type="project" value="TreeGrafter"/>
</dbReference>
<dbReference type="VEuPathDB" id="AmoebaDB:NF0111800"/>
<dbReference type="CDD" id="cd17075">
    <property type="entry name" value="UBX1_UBXN9"/>
    <property type="match status" value="1"/>
</dbReference>
<dbReference type="InterPro" id="IPR001012">
    <property type="entry name" value="UBX_dom"/>
</dbReference>